<dbReference type="RefSeq" id="WP_021201831.1">
    <property type="nucleotide sequence ID" value="NZ_CP083694.1"/>
</dbReference>
<dbReference type="InterPro" id="IPR036412">
    <property type="entry name" value="HAD-like_sf"/>
</dbReference>
<keyword evidence="3" id="KW-1185">Reference proteome</keyword>
<dbReference type="SUPFAM" id="SSF56784">
    <property type="entry name" value="HAD-like"/>
    <property type="match status" value="1"/>
</dbReference>
<reference evidence="2 3" key="1">
    <citation type="submission" date="2021-05" db="EMBL/GenBank/DDBJ databases">
        <title>Complete Genome Sequence of Stenotrophomonas pavanii strain Y.</title>
        <authorList>
            <person name="Dohra H."/>
            <person name="Mohad Din A.R.J."/>
            <person name="Suzuki K."/>
            <person name="Fatma A."/>
            <person name="Honjyo M."/>
            <person name="Nishimura T."/>
            <person name="Moriuch R."/>
            <person name="Masuda K."/>
            <person name="Minoura A."/>
            <person name="Tashiro Y."/>
            <person name="Futamata H."/>
        </authorList>
    </citation>
    <scope>NUCLEOTIDE SEQUENCE [LARGE SCALE GENOMIC DNA]</scope>
    <source>
        <strain evidence="3">Y</strain>
    </source>
</reference>
<evidence type="ECO:0000313" key="3">
    <source>
        <dbReference type="Proteomes" id="UP000825066"/>
    </source>
</evidence>
<dbReference type="InterPro" id="IPR023214">
    <property type="entry name" value="HAD_sf"/>
</dbReference>
<dbReference type="Gene3D" id="3.40.50.1000">
    <property type="entry name" value="HAD superfamily/HAD-like"/>
    <property type="match status" value="1"/>
</dbReference>
<dbReference type="InterPro" id="IPR004274">
    <property type="entry name" value="FCP1_dom"/>
</dbReference>
<organism evidence="2 3">
    <name type="scientific">Stenotrophomonas pavanii</name>
    <dbReference type="NCBI Taxonomy" id="487698"/>
    <lineage>
        <taxon>Bacteria</taxon>
        <taxon>Pseudomonadati</taxon>
        <taxon>Pseudomonadota</taxon>
        <taxon>Gammaproteobacteria</taxon>
        <taxon>Lysobacterales</taxon>
        <taxon>Lysobacteraceae</taxon>
        <taxon>Stenotrophomonas</taxon>
    </lineage>
</organism>
<dbReference type="EMBL" id="AP024684">
    <property type="protein sequence ID" value="BCX43909.1"/>
    <property type="molecule type" value="Genomic_DNA"/>
</dbReference>
<protein>
    <recommendedName>
        <fullName evidence="1">FCP1 homology domain-containing protein</fullName>
    </recommendedName>
</protein>
<accession>A0ABM7R3W8</accession>
<proteinExistence type="predicted"/>
<feature type="domain" description="FCP1 homology" evidence="1">
    <location>
        <begin position="37"/>
        <end position="165"/>
    </location>
</feature>
<name>A0ABM7R3W8_9GAMM</name>
<dbReference type="Pfam" id="PF03031">
    <property type="entry name" value="NIF"/>
    <property type="match status" value="1"/>
</dbReference>
<dbReference type="Proteomes" id="UP000825066">
    <property type="component" value="Chromosome"/>
</dbReference>
<evidence type="ECO:0000313" key="2">
    <source>
        <dbReference type="EMBL" id="BCX43909.1"/>
    </source>
</evidence>
<evidence type="ECO:0000259" key="1">
    <source>
        <dbReference type="Pfam" id="PF03031"/>
    </source>
</evidence>
<sequence>MSDATKPRRRITLRRGLVAVPTFTPAKEDHYTMRPSILALDLEGTLISNAVSQIPRPGLYEFLESAKSLFEGLVIFTTVPEPRFREIADLLACEGAAPGWFARLPYIDWTGPTKDLANVSQPIGSAWLLDDYAPYVQPGQEHCWVPVQLFCSPYPEDDAGLDDAIEAIRKRLNEY</sequence>
<gene>
    <name evidence="2" type="ORF">STNY_R21080</name>
</gene>